<feature type="domain" description="Helix-turn-helix" evidence="1">
    <location>
        <begin position="5"/>
        <end position="57"/>
    </location>
</feature>
<dbReference type="InterPro" id="IPR041657">
    <property type="entry name" value="HTH_17"/>
</dbReference>
<dbReference type="EMBL" id="CP002355">
    <property type="protein sequence ID" value="ADR34346.1"/>
    <property type="molecule type" value="Genomic_DNA"/>
</dbReference>
<dbReference type="RefSeq" id="WP_013460543.1">
    <property type="nucleotide sequence ID" value="NC_014762.1"/>
</dbReference>
<evidence type="ECO:0000313" key="2">
    <source>
        <dbReference type="EMBL" id="ADR34346.1"/>
    </source>
</evidence>
<sequence>MEKKYYSETELSQILGISRNTLRTWRKRRRGPIYLKIGSDKGKVLYPIEEFKVWERKCKINTNQLTLEIS</sequence>
<dbReference type="AlphaFoldDB" id="E4U0M9"/>
<evidence type="ECO:0000313" key="3">
    <source>
        <dbReference type="Proteomes" id="UP000008721"/>
    </source>
</evidence>
<organism evidence="2 3">
    <name type="scientific">Sulfuricurvum kujiense (strain ATCC BAA-921 / DSM 16994 / JCM 11577 / YK-1)</name>
    <dbReference type="NCBI Taxonomy" id="709032"/>
    <lineage>
        <taxon>Bacteria</taxon>
        <taxon>Pseudomonadati</taxon>
        <taxon>Campylobacterota</taxon>
        <taxon>Epsilonproteobacteria</taxon>
        <taxon>Campylobacterales</taxon>
        <taxon>Sulfurimonadaceae</taxon>
        <taxon>Sulfuricurvum</taxon>
    </lineage>
</organism>
<dbReference type="InterPro" id="IPR036388">
    <property type="entry name" value="WH-like_DNA-bd_sf"/>
</dbReference>
<dbReference type="Gene3D" id="1.10.10.10">
    <property type="entry name" value="Winged helix-like DNA-binding domain superfamily/Winged helix DNA-binding domain"/>
    <property type="match status" value="1"/>
</dbReference>
<reference evidence="2 3" key="1">
    <citation type="journal article" date="2012" name="Stand. Genomic Sci.">
        <title>Complete genome sequence of the sulfur compounds oxidizing chemolithoautotroph Sulfuricurvum kujiense type strain (YK-1(T)).</title>
        <authorList>
            <person name="Han C."/>
            <person name="Kotsyurbenko O."/>
            <person name="Chertkov O."/>
            <person name="Held B."/>
            <person name="Lapidus A."/>
            <person name="Nolan M."/>
            <person name="Lucas S."/>
            <person name="Hammon N."/>
            <person name="Deshpande S."/>
            <person name="Cheng J.F."/>
            <person name="Tapia R."/>
            <person name="Goodwin L.A."/>
            <person name="Pitluck S."/>
            <person name="Liolios K."/>
            <person name="Pagani I."/>
            <person name="Ivanova N."/>
            <person name="Mavromatis K."/>
            <person name="Mikhailova N."/>
            <person name="Pati A."/>
            <person name="Chen A."/>
            <person name="Palaniappan K."/>
            <person name="Land M."/>
            <person name="Hauser L."/>
            <person name="Chang Y.J."/>
            <person name="Jeffries C.D."/>
            <person name="Brambilla E.M."/>
            <person name="Rohde M."/>
            <person name="Spring S."/>
            <person name="Sikorski J."/>
            <person name="Goker M."/>
            <person name="Woyke T."/>
            <person name="Bristow J."/>
            <person name="Eisen J.A."/>
            <person name="Markowitz V."/>
            <person name="Hugenholtz P."/>
            <person name="Kyrpides N.C."/>
            <person name="Klenk H.P."/>
            <person name="Detter J.C."/>
        </authorList>
    </citation>
    <scope>NUCLEOTIDE SEQUENCE [LARGE SCALE GENOMIC DNA]</scope>
    <source>
        <strain evidence="3">ATCC BAA-921 / DSM 16994 / JCM 11577 / YK-1</strain>
    </source>
</reference>
<dbReference type="STRING" id="709032.Sulku_1685"/>
<dbReference type="Proteomes" id="UP000008721">
    <property type="component" value="Chromosome"/>
</dbReference>
<gene>
    <name evidence="2" type="ordered locus">Sulku_1685</name>
</gene>
<keyword evidence="3" id="KW-1185">Reference proteome</keyword>
<dbReference type="InterPro" id="IPR009061">
    <property type="entry name" value="DNA-bd_dom_put_sf"/>
</dbReference>
<accession>E4U0M9</accession>
<dbReference type="HOGENOM" id="CLU_140176_9_5_7"/>
<evidence type="ECO:0000259" key="1">
    <source>
        <dbReference type="Pfam" id="PF12728"/>
    </source>
</evidence>
<dbReference type="KEGG" id="sku:Sulku_1685"/>
<protein>
    <recommendedName>
        <fullName evidence="1">Helix-turn-helix domain-containing protein</fullName>
    </recommendedName>
</protein>
<proteinExistence type="predicted"/>
<dbReference type="SUPFAM" id="SSF46955">
    <property type="entry name" value="Putative DNA-binding domain"/>
    <property type="match status" value="1"/>
</dbReference>
<dbReference type="Pfam" id="PF12728">
    <property type="entry name" value="HTH_17"/>
    <property type="match status" value="1"/>
</dbReference>
<name>E4U0M9_SULKY</name>